<dbReference type="Proteomes" id="UP000004507">
    <property type="component" value="Unassembled WGS sequence"/>
</dbReference>
<dbReference type="SUPFAM" id="SSF53067">
    <property type="entry name" value="Actin-like ATPase domain"/>
    <property type="match status" value="1"/>
</dbReference>
<dbReference type="GO" id="GO:0006355">
    <property type="term" value="P:regulation of DNA-templated transcription"/>
    <property type="evidence" value="ECO:0007669"/>
    <property type="project" value="UniProtKB-ARBA"/>
</dbReference>
<dbReference type="Gene3D" id="3.30.420.40">
    <property type="match status" value="2"/>
</dbReference>
<proteinExistence type="inferred from homology"/>
<evidence type="ECO:0000313" key="4">
    <source>
        <dbReference type="Proteomes" id="UP000004507"/>
    </source>
</evidence>
<comment type="similarity">
    <text evidence="1">Belongs to the ROK (NagC/XylR) family.</text>
</comment>
<keyword evidence="4" id="KW-1185">Reference proteome</keyword>
<accession>A3V419</accession>
<keyword evidence="2" id="KW-0472">Membrane</keyword>
<organism evidence="3 4">
    <name type="scientific">Yoonia vestfoldensis SKA53</name>
    <dbReference type="NCBI Taxonomy" id="314232"/>
    <lineage>
        <taxon>Bacteria</taxon>
        <taxon>Pseudomonadati</taxon>
        <taxon>Pseudomonadota</taxon>
        <taxon>Alphaproteobacteria</taxon>
        <taxon>Rhodobacterales</taxon>
        <taxon>Paracoccaceae</taxon>
        <taxon>Yoonia</taxon>
    </lineage>
</organism>
<gene>
    <name evidence="3" type="ORF">SKA53_02481</name>
</gene>
<name>A3V419_9RHOB</name>
<keyword evidence="2" id="KW-1133">Transmembrane helix</keyword>
<dbReference type="eggNOG" id="COG1846">
    <property type="taxonomic scope" value="Bacteria"/>
</dbReference>
<dbReference type="PANTHER" id="PTHR18964">
    <property type="entry name" value="ROK (REPRESSOR, ORF, KINASE) FAMILY"/>
    <property type="match status" value="1"/>
</dbReference>
<dbReference type="InterPro" id="IPR036390">
    <property type="entry name" value="WH_DNA-bd_sf"/>
</dbReference>
<dbReference type="InterPro" id="IPR011991">
    <property type="entry name" value="ArsR-like_HTH"/>
</dbReference>
<evidence type="ECO:0000256" key="2">
    <source>
        <dbReference type="SAM" id="Phobius"/>
    </source>
</evidence>
<dbReference type="PANTHER" id="PTHR18964:SF149">
    <property type="entry name" value="BIFUNCTIONAL UDP-N-ACETYLGLUCOSAMINE 2-EPIMERASE_N-ACETYLMANNOSAMINE KINASE"/>
    <property type="match status" value="1"/>
</dbReference>
<reference evidence="3 4" key="1">
    <citation type="submission" date="2006-01" db="EMBL/GenBank/DDBJ databases">
        <authorList>
            <person name="Hagstrom A."/>
            <person name="Ferriera S."/>
            <person name="Johnson J."/>
            <person name="Kravitz S."/>
            <person name="Halpern A."/>
            <person name="Remington K."/>
            <person name="Beeson K."/>
            <person name="Tran B."/>
            <person name="Rogers Y.-H."/>
            <person name="Friedman R."/>
            <person name="Venter J.C."/>
        </authorList>
    </citation>
    <scope>NUCLEOTIDE SEQUENCE [LARGE SCALE GENOMIC DNA]</scope>
    <source>
        <strain evidence="3 4">SKA53</strain>
    </source>
</reference>
<dbReference type="Pfam" id="PF00480">
    <property type="entry name" value="ROK"/>
    <property type="match status" value="1"/>
</dbReference>
<evidence type="ECO:0000313" key="3">
    <source>
        <dbReference type="EMBL" id="EAQ07226.1"/>
    </source>
</evidence>
<dbReference type="AlphaFoldDB" id="A3V419"/>
<evidence type="ECO:0000256" key="1">
    <source>
        <dbReference type="ARBA" id="ARBA00006479"/>
    </source>
</evidence>
<feature type="transmembrane region" description="Helical" evidence="2">
    <location>
        <begin position="237"/>
        <end position="257"/>
    </location>
</feature>
<dbReference type="Pfam" id="PF13412">
    <property type="entry name" value="HTH_24"/>
    <property type="match status" value="1"/>
</dbReference>
<sequence>MKGRYKCPKWQVKVCQMDDGLVRSLSMGLSQKGVRDHNERLLLSLLQRHGSLPAPDLARLSHLSPPTISAILRKLESDGLLTRGDPLRGKVGKPSVPMMLDKNGVYSIGIKIGRRSANFLLTDFTGGIRLHRQVTYTHPLPREVFGFVQAGLAAAASDLSHSELARICGIGIAAPFDLWNWHDLTGPNAAEFQSWKNIDFTAEMARFTDLPVFVINDATAGCQAEHLYGRGKQFRDYAYFFVGAFVGGGIVLNNAVYEGRLGNAGALGSLRSVGPSGESRQLVDTASIHTLEARLRQAGHNPITLWNNPQSWTDLADHVTPWLDQTAIELAKASLSTCAVIDFEAIIIDGAFPPVIREELVKKVRRAIETEDTRGLILPVIESGSIGSDARALGAACSPVLSQFMLNNN</sequence>
<dbReference type="InterPro" id="IPR000600">
    <property type="entry name" value="ROK"/>
</dbReference>
<keyword evidence="2" id="KW-0812">Transmembrane</keyword>
<protein>
    <submittedName>
        <fullName evidence="3">Uncharacterized protein</fullName>
    </submittedName>
</protein>
<dbReference type="eggNOG" id="COG1940">
    <property type="taxonomic scope" value="Bacteria"/>
</dbReference>
<dbReference type="SUPFAM" id="SSF46785">
    <property type="entry name" value="Winged helix' DNA-binding domain"/>
    <property type="match status" value="1"/>
</dbReference>
<dbReference type="InterPro" id="IPR036388">
    <property type="entry name" value="WH-like_DNA-bd_sf"/>
</dbReference>
<dbReference type="EMBL" id="AAMS01000003">
    <property type="protein sequence ID" value="EAQ07226.1"/>
    <property type="molecule type" value="Genomic_DNA"/>
</dbReference>
<dbReference type="HOGENOM" id="CLU_036604_13_0_5"/>
<comment type="caution">
    <text evidence="3">The sequence shown here is derived from an EMBL/GenBank/DDBJ whole genome shotgun (WGS) entry which is preliminary data.</text>
</comment>
<dbReference type="InterPro" id="IPR043129">
    <property type="entry name" value="ATPase_NBD"/>
</dbReference>
<dbReference type="STRING" id="314232.SKA53_02481"/>
<dbReference type="CDD" id="cd00090">
    <property type="entry name" value="HTH_ARSR"/>
    <property type="match status" value="1"/>
</dbReference>
<dbReference type="Gene3D" id="1.10.10.10">
    <property type="entry name" value="Winged helix-like DNA-binding domain superfamily/Winged helix DNA-binding domain"/>
    <property type="match status" value="1"/>
</dbReference>